<dbReference type="InterPro" id="IPR006977">
    <property type="entry name" value="Yip1_dom"/>
</dbReference>
<keyword evidence="3 5" id="KW-1133">Transmembrane helix</keyword>
<dbReference type="OrthoDB" id="116519at2157"/>
<keyword evidence="4 5" id="KW-0472">Membrane</keyword>
<evidence type="ECO:0000259" key="6">
    <source>
        <dbReference type="Pfam" id="PF04893"/>
    </source>
</evidence>
<protein>
    <submittedName>
        <fullName evidence="7">YIP1 family protein</fullName>
    </submittedName>
</protein>
<comment type="subcellular location">
    <subcellularLocation>
        <location evidence="1">Membrane</location>
        <topology evidence="1">Multi-pass membrane protein</topology>
    </subcellularLocation>
</comment>
<dbReference type="RefSeq" id="WP_151110266.1">
    <property type="nucleotide sequence ID" value="NZ_WKJQ01000001.1"/>
</dbReference>
<evidence type="ECO:0000256" key="4">
    <source>
        <dbReference type="ARBA" id="ARBA00023136"/>
    </source>
</evidence>
<evidence type="ECO:0000256" key="5">
    <source>
        <dbReference type="SAM" id="Phobius"/>
    </source>
</evidence>
<evidence type="ECO:0000256" key="2">
    <source>
        <dbReference type="ARBA" id="ARBA00022692"/>
    </source>
</evidence>
<dbReference type="GO" id="GO:0016020">
    <property type="term" value="C:membrane"/>
    <property type="evidence" value="ECO:0007669"/>
    <property type="project" value="UniProtKB-SubCell"/>
</dbReference>
<evidence type="ECO:0000313" key="8">
    <source>
        <dbReference type="Proteomes" id="UP000443423"/>
    </source>
</evidence>
<gene>
    <name evidence="7" type="ORF">GJR99_06035</name>
</gene>
<dbReference type="EMBL" id="WKJQ01000001">
    <property type="protein sequence ID" value="MRW96137.1"/>
    <property type="molecule type" value="Genomic_DNA"/>
</dbReference>
<feature type="transmembrane region" description="Helical" evidence="5">
    <location>
        <begin position="110"/>
        <end position="137"/>
    </location>
</feature>
<evidence type="ECO:0000256" key="3">
    <source>
        <dbReference type="ARBA" id="ARBA00022989"/>
    </source>
</evidence>
<dbReference type="AlphaFoldDB" id="A0A6A8G5S0"/>
<keyword evidence="2 5" id="KW-0812">Transmembrane</keyword>
<feature type="transmembrane region" description="Helical" evidence="5">
    <location>
        <begin position="149"/>
        <end position="170"/>
    </location>
</feature>
<feature type="transmembrane region" description="Helical" evidence="5">
    <location>
        <begin position="190"/>
        <end position="212"/>
    </location>
</feature>
<dbReference type="Pfam" id="PF04893">
    <property type="entry name" value="Yip1"/>
    <property type="match status" value="1"/>
</dbReference>
<sequence>MAGPRTPLLEPRAYFESKTTPFDFGRVVAVVALVTIVITAGVGGILWSFTNQLDQPVSVENPEHYPEFACEKYEDGGPFEDMSTPSGCDPSVPEHVDERLGELVWQELSWVPWATLVFVPLAWLIEGVLLHLGTSLVGGSGRFTDTLTVAGWGMVPSTLRLLVVGAFIVYKLGHISLPPDPGAAVSVMESALSGLGLVSGVVTLVVVAWATYVRTYGLARGRDLDVSDAAVVTVGLSLVGLVFELV</sequence>
<reference evidence="7 8" key="1">
    <citation type="submission" date="2019-11" db="EMBL/GenBank/DDBJ databases">
        <title>Whole genome sequence of Haloferax sp. MBLA0078.</title>
        <authorList>
            <person name="Seo M.-J."/>
            <person name="Cho E.-S."/>
        </authorList>
    </citation>
    <scope>NUCLEOTIDE SEQUENCE [LARGE SCALE GENOMIC DNA]</scope>
    <source>
        <strain evidence="7 8">MBLA0078</strain>
    </source>
</reference>
<organism evidence="7 8">
    <name type="scientific">Haloferax marinum</name>
    <dbReference type="NCBI Taxonomy" id="2666143"/>
    <lineage>
        <taxon>Archaea</taxon>
        <taxon>Methanobacteriati</taxon>
        <taxon>Methanobacteriota</taxon>
        <taxon>Stenosarchaea group</taxon>
        <taxon>Halobacteria</taxon>
        <taxon>Halobacteriales</taxon>
        <taxon>Haloferacaceae</taxon>
        <taxon>Haloferax</taxon>
    </lineage>
</organism>
<accession>A0A6A8G5S0</accession>
<keyword evidence="8" id="KW-1185">Reference proteome</keyword>
<feature type="transmembrane region" description="Helical" evidence="5">
    <location>
        <begin position="27"/>
        <end position="49"/>
    </location>
</feature>
<name>A0A6A8G5S0_9EURY</name>
<evidence type="ECO:0000256" key="1">
    <source>
        <dbReference type="ARBA" id="ARBA00004141"/>
    </source>
</evidence>
<comment type="caution">
    <text evidence="7">The sequence shown here is derived from an EMBL/GenBank/DDBJ whole genome shotgun (WGS) entry which is preliminary data.</text>
</comment>
<dbReference type="Proteomes" id="UP000443423">
    <property type="component" value="Unassembled WGS sequence"/>
</dbReference>
<feature type="domain" description="Yip1" evidence="6">
    <location>
        <begin position="9"/>
        <end position="242"/>
    </location>
</feature>
<evidence type="ECO:0000313" key="7">
    <source>
        <dbReference type="EMBL" id="MRW96137.1"/>
    </source>
</evidence>
<proteinExistence type="predicted"/>